<keyword evidence="3" id="KW-0378">Hydrolase</keyword>
<dbReference type="GO" id="GO:0008233">
    <property type="term" value="F:peptidase activity"/>
    <property type="evidence" value="ECO:0007669"/>
    <property type="project" value="UniProtKB-KW"/>
</dbReference>
<dbReference type="RefSeq" id="WP_408170063.1">
    <property type="nucleotide sequence ID" value="NZ_JAQQFR010000017.1"/>
</dbReference>
<feature type="domain" description="Surface-adhesin protein E-like" evidence="2">
    <location>
        <begin position="45"/>
        <end position="124"/>
    </location>
</feature>
<name>A0ABW8ZF89_9BURK</name>
<gene>
    <name evidence="3" type="ORF">PQR63_21695</name>
</gene>
<comment type="caution">
    <text evidence="3">The sequence shown here is derived from an EMBL/GenBank/DDBJ whole genome shotgun (WGS) entry which is preliminary data.</text>
</comment>
<dbReference type="Proteomes" id="UP001629214">
    <property type="component" value="Unassembled WGS sequence"/>
</dbReference>
<feature type="compositionally biased region" description="Pro residues" evidence="1">
    <location>
        <begin position="163"/>
        <end position="175"/>
    </location>
</feature>
<dbReference type="PANTHER" id="PTHR43019">
    <property type="entry name" value="SERINE ENDOPROTEASE DEGS"/>
    <property type="match status" value="1"/>
</dbReference>
<dbReference type="Pfam" id="PF16747">
    <property type="entry name" value="Adhesin_E"/>
    <property type="match status" value="1"/>
</dbReference>
<proteinExistence type="predicted"/>
<evidence type="ECO:0000313" key="3">
    <source>
        <dbReference type="EMBL" id="MFL9881028.1"/>
    </source>
</evidence>
<keyword evidence="4" id="KW-1185">Reference proteome</keyword>
<dbReference type="InterPro" id="IPR009003">
    <property type="entry name" value="Peptidase_S1_PA"/>
</dbReference>
<dbReference type="EMBL" id="JAQQFR010000017">
    <property type="protein sequence ID" value="MFL9881028.1"/>
    <property type="molecule type" value="Genomic_DNA"/>
</dbReference>
<dbReference type="PRINTS" id="PR00834">
    <property type="entry name" value="PROTEASES2C"/>
</dbReference>
<reference evidence="3 4" key="1">
    <citation type="journal article" date="2024" name="Chem. Sci.">
        <title>Discovery of megapolipeptins by genome mining of a Burkholderiales bacteria collection.</title>
        <authorList>
            <person name="Paulo B.S."/>
            <person name="Recchia M.J.J."/>
            <person name="Lee S."/>
            <person name="Fergusson C.H."/>
            <person name="Romanowski S.B."/>
            <person name="Hernandez A."/>
            <person name="Krull N."/>
            <person name="Liu D.Y."/>
            <person name="Cavanagh H."/>
            <person name="Bos A."/>
            <person name="Gray C.A."/>
            <person name="Murphy B.T."/>
            <person name="Linington R.G."/>
            <person name="Eustaquio A.S."/>
        </authorList>
    </citation>
    <scope>NUCLEOTIDE SEQUENCE [LARGE SCALE GENOMIC DNA]</scope>
    <source>
        <strain evidence="3 4">RL21-008-BIB-B</strain>
    </source>
</reference>
<keyword evidence="3" id="KW-0645">Protease</keyword>
<evidence type="ECO:0000259" key="2">
    <source>
        <dbReference type="Pfam" id="PF16747"/>
    </source>
</evidence>
<evidence type="ECO:0000256" key="1">
    <source>
        <dbReference type="SAM" id="MobiDB-lite"/>
    </source>
</evidence>
<accession>A0ABW8ZF89</accession>
<dbReference type="GO" id="GO:0006508">
    <property type="term" value="P:proteolysis"/>
    <property type="evidence" value="ECO:0007669"/>
    <property type="project" value="UniProtKB-KW"/>
</dbReference>
<evidence type="ECO:0000313" key="4">
    <source>
        <dbReference type="Proteomes" id="UP001629214"/>
    </source>
</evidence>
<dbReference type="InterPro" id="IPR001940">
    <property type="entry name" value="Peptidase_S1C"/>
</dbReference>
<dbReference type="SUPFAM" id="SSF50494">
    <property type="entry name" value="Trypsin-like serine proteases"/>
    <property type="match status" value="1"/>
</dbReference>
<dbReference type="PANTHER" id="PTHR43019:SF23">
    <property type="entry name" value="PROTEASE DO-LIKE 5, CHLOROPLASTIC"/>
    <property type="match status" value="1"/>
</dbReference>
<dbReference type="Gene3D" id="2.40.10.10">
    <property type="entry name" value="Trypsin-like serine proteases"/>
    <property type="match status" value="2"/>
</dbReference>
<organism evidence="3 4">
    <name type="scientific">Herbaspirillum rhizosphaerae</name>
    <dbReference type="NCBI Taxonomy" id="346179"/>
    <lineage>
        <taxon>Bacteria</taxon>
        <taxon>Pseudomonadati</taxon>
        <taxon>Pseudomonadota</taxon>
        <taxon>Betaproteobacteria</taxon>
        <taxon>Burkholderiales</taxon>
        <taxon>Oxalobacteraceae</taxon>
        <taxon>Herbaspirillum</taxon>
    </lineage>
</organism>
<sequence>MPDKKTKNMPTLSPLDFRSSPLLIAATAAVIGLSSLPQTVYAARWQEVGENETSLDKSYIDIDSVRQDGNIRVAQFMTVYEKARVNSHDIKMDRYIQRTAFDCVNKTISLISTVGYLDGQRVGFSPVRTDWMQNFRPLTETPFVQRSFALACTVPVQAQAPKPSQPQAPSTPPPRQKSSSGTGIIVNRDGYILTNNHVVDGCKSLTVKGSSGDTIRILAELEAVDRTNDLALIKSLQPFNQAASFRMPAKPARLGEEIGVIGYPLPGILSSEPKATFGQINSLAGVNNNRAHLQISAPIQPGNSGGPVLDASGAVVGVVVSSVAMAMSQAIGSVPQNVNFAIRGEVAQSFLTAHHISFIIAEPGKRLQTDEIAENGLQFTVQILCN</sequence>
<dbReference type="InterPro" id="IPR043504">
    <property type="entry name" value="Peptidase_S1_PA_chymotrypsin"/>
</dbReference>
<dbReference type="Pfam" id="PF13365">
    <property type="entry name" value="Trypsin_2"/>
    <property type="match status" value="1"/>
</dbReference>
<feature type="region of interest" description="Disordered" evidence="1">
    <location>
        <begin position="159"/>
        <end position="182"/>
    </location>
</feature>
<dbReference type="InterPro" id="IPR031939">
    <property type="entry name" value="Adhesin_E-like"/>
</dbReference>
<protein>
    <submittedName>
        <fullName evidence="3">Serine protease</fullName>
    </submittedName>
</protein>